<evidence type="ECO:0000313" key="1">
    <source>
        <dbReference type="EMBL" id="CAE6935183.1"/>
    </source>
</evidence>
<name>A0A9N8R4Z3_9BURK</name>
<comment type="caution">
    <text evidence="1">The sequence shown here is derived from an EMBL/GenBank/DDBJ whole genome shotgun (WGS) entry which is preliminary data.</text>
</comment>
<reference evidence="1" key="1">
    <citation type="submission" date="2021-02" db="EMBL/GenBank/DDBJ databases">
        <authorList>
            <person name="Vanwijnsberghe S."/>
        </authorList>
    </citation>
    <scope>NUCLEOTIDE SEQUENCE</scope>
    <source>
        <strain evidence="1">R-70211</strain>
    </source>
</reference>
<keyword evidence="2" id="KW-1185">Reference proteome</keyword>
<organism evidence="1 2">
    <name type="scientific">Paraburkholderia domus</name>
    <dbReference type="NCBI Taxonomy" id="2793075"/>
    <lineage>
        <taxon>Bacteria</taxon>
        <taxon>Pseudomonadati</taxon>
        <taxon>Pseudomonadota</taxon>
        <taxon>Betaproteobacteria</taxon>
        <taxon>Burkholderiales</taxon>
        <taxon>Burkholderiaceae</taxon>
        <taxon>Paraburkholderia</taxon>
    </lineage>
</organism>
<dbReference type="EMBL" id="CAJNAS010000016">
    <property type="protein sequence ID" value="CAE6935183.1"/>
    <property type="molecule type" value="Genomic_DNA"/>
</dbReference>
<dbReference type="RefSeq" id="WP_201139406.1">
    <property type="nucleotide sequence ID" value="NZ_CAJNAS010000016.1"/>
</dbReference>
<protein>
    <submittedName>
        <fullName evidence="1">Uncharacterized protein</fullName>
    </submittedName>
</protein>
<sequence length="106" mass="11447">MDPQRSNLPPNDPLHVTTATLLLLTGTTMCSNETPPWGRERALELIDALLALATDHGFAQADALRIMLLTGTHTGRTRLLADVAFSAVPPSALLDVIRRSGLYTVE</sequence>
<gene>
    <name evidence="1" type="ORF">R70211_05347</name>
</gene>
<dbReference type="AlphaFoldDB" id="A0A9N8R4Z3"/>
<proteinExistence type="predicted"/>
<accession>A0A9N8R4Z3</accession>
<evidence type="ECO:0000313" key="2">
    <source>
        <dbReference type="Proteomes" id="UP000675121"/>
    </source>
</evidence>
<dbReference type="Proteomes" id="UP000675121">
    <property type="component" value="Unassembled WGS sequence"/>
</dbReference>